<keyword evidence="3" id="KW-1185">Reference proteome</keyword>
<sequence>MKRLNLIICFLLQTGFVLAAPELQKEVVGINFPWCIPDPETPYELQSGIKEGDTVFFTWSGVYHNVYLYPSGNCADRTDREYLGESASETSYTFKSEDIGNNLTFVCDVSSHCASGQIVTFANVASANRTENVMYSMTNNPCGDITYLSSSTNDSSSSSSSRRRSSSSRSSFLISFLICGAVVGGLHESFW</sequence>
<evidence type="ECO:0000256" key="1">
    <source>
        <dbReference type="SAM" id="SignalP"/>
    </source>
</evidence>
<gene>
    <name evidence="2" type="ORF">FRACYDRAFT_243966</name>
</gene>
<dbReference type="KEGG" id="fcy:FRACYDRAFT_243966"/>
<protein>
    <recommendedName>
        <fullName evidence="4">Phytocyanin domain-containing protein</fullName>
    </recommendedName>
</protein>
<evidence type="ECO:0008006" key="4">
    <source>
        <dbReference type="Google" id="ProtNLM"/>
    </source>
</evidence>
<dbReference type="AlphaFoldDB" id="A0A1E7F3D8"/>
<proteinExistence type="predicted"/>
<dbReference type="InParanoid" id="A0A1E7F3D8"/>
<feature type="chain" id="PRO_5009192647" description="Phytocyanin domain-containing protein" evidence="1">
    <location>
        <begin position="20"/>
        <end position="191"/>
    </location>
</feature>
<dbReference type="EMBL" id="KV784364">
    <property type="protein sequence ID" value="OEU12708.1"/>
    <property type="molecule type" value="Genomic_DNA"/>
</dbReference>
<organism evidence="2 3">
    <name type="scientific">Fragilariopsis cylindrus CCMP1102</name>
    <dbReference type="NCBI Taxonomy" id="635003"/>
    <lineage>
        <taxon>Eukaryota</taxon>
        <taxon>Sar</taxon>
        <taxon>Stramenopiles</taxon>
        <taxon>Ochrophyta</taxon>
        <taxon>Bacillariophyta</taxon>
        <taxon>Bacillariophyceae</taxon>
        <taxon>Bacillariophycidae</taxon>
        <taxon>Bacillariales</taxon>
        <taxon>Bacillariaceae</taxon>
        <taxon>Fragilariopsis</taxon>
    </lineage>
</organism>
<accession>A0A1E7F3D8</accession>
<keyword evidence="1" id="KW-0732">Signal</keyword>
<dbReference type="Proteomes" id="UP000095751">
    <property type="component" value="Unassembled WGS sequence"/>
</dbReference>
<reference evidence="2 3" key="1">
    <citation type="submission" date="2016-09" db="EMBL/GenBank/DDBJ databases">
        <title>Extensive genetic diversity and differential bi-allelic expression allows diatom success in the polar Southern Ocean.</title>
        <authorList>
            <consortium name="DOE Joint Genome Institute"/>
            <person name="Mock T."/>
            <person name="Otillar R.P."/>
            <person name="Strauss J."/>
            <person name="Dupont C."/>
            <person name="Frickenhaus S."/>
            <person name="Maumus F."/>
            <person name="Mcmullan M."/>
            <person name="Sanges R."/>
            <person name="Schmutz J."/>
            <person name="Toseland A."/>
            <person name="Valas R."/>
            <person name="Veluchamy A."/>
            <person name="Ward B.J."/>
            <person name="Allen A."/>
            <person name="Barry K."/>
            <person name="Falciatore A."/>
            <person name="Ferrante M."/>
            <person name="Fortunato A.E."/>
            <person name="Gloeckner G."/>
            <person name="Gruber A."/>
            <person name="Hipkin R."/>
            <person name="Janech M."/>
            <person name="Kroth P."/>
            <person name="Leese F."/>
            <person name="Lindquist E."/>
            <person name="Lyon B.R."/>
            <person name="Martin J."/>
            <person name="Mayer C."/>
            <person name="Parker M."/>
            <person name="Quesneville H."/>
            <person name="Raymond J."/>
            <person name="Uhlig C."/>
            <person name="Valentin K.U."/>
            <person name="Worden A.Z."/>
            <person name="Armbrust E.V."/>
            <person name="Bowler C."/>
            <person name="Green B."/>
            <person name="Moulton V."/>
            <person name="Van Oosterhout C."/>
            <person name="Grigoriev I."/>
        </authorList>
    </citation>
    <scope>NUCLEOTIDE SEQUENCE [LARGE SCALE GENOMIC DNA]</scope>
    <source>
        <strain evidence="2 3">CCMP1102</strain>
    </source>
</reference>
<dbReference type="Gene3D" id="2.60.40.420">
    <property type="entry name" value="Cupredoxins - blue copper proteins"/>
    <property type="match status" value="1"/>
</dbReference>
<name>A0A1E7F3D8_9STRA</name>
<dbReference type="OrthoDB" id="1933492at2759"/>
<evidence type="ECO:0000313" key="2">
    <source>
        <dbReference type="EMBL" id="OEU12708.1"/>
    </source>
</evidence>
<dbReference type="SUPFAM" id="SSF49503">
    <property type="entry name" value="Cupredoxins"/>
    <property type="match status" value="1"/>
</dbReference>
<evidence type="ECO:0000313" key="3">
    <source>
        <dbReference type="Proteomes" id="UP000095751"/>
    </source>
</evidence>
<dbReference type="InterPro" id="IPR008972">
    <property type="entry name" value="Cupredoxin"/>
</dbReference>
<feature type="signal peptide" evidence="1">
    <location>
        <begin position="1"/>
        <end position="19"/>
    </location>
</feature>